<evidence type="ECO:0000313" key="3">
    <source>
        <dbReference type="EMBL" id="MCA9387044.1"/>
    </source>
</evidence>
<feature type="transmembrane region" description="Helical" evidence="1">
    <location>
        <begin position="12"/>
        <end position="32"/>
    </location>
</feature>
<sequence>MIKSNNSYRGYLLIILVILFFVTALSVFILLIQGKKITPSGQIIETGVVRLLSDVGDIKVYLNGKEVSRSNNLVQNVPIGKNTILVRKAGFSDWEKVIKVDSSKVLELTARLYPEEFNIDQITSLNINSFGYSSDLSNMYFTVTGESEEENGIWRINLSNGIFDFGSGEIKPQKIFAFNIELTNSLKEEHLLSVSPDGSSVLIETSLNKKYIWSAQKPNELIDLEVDLGFKATKIAWFTSNSIIVFNNDVLFERRLNSEENRLITYQPQSNITYCNGSGFSYWIGKETGTIYRYQNGDSVQIPLFEDAKDLGSITSLECLNNINEVVVEDSQGYYFIDFATNFIDRIARDVEITNISADGNTIIYKDVATWYSYNIKDISGTDTFDTQTYLLESVPYNNTAYIVDGGNTLAIFDRNVENKNLLLLSDIDGENVNNVLKNVTLGNGKAAMMQSDRKKLFVVIKESNTDGTTSSMLYVVDLTK</sequence>
<feature type="domain" description="PEGA" evidence="2">
    <location>
        <begin position="47"/>
        <end position="114"/>
    </location>
</feature>
<accession>A0A955LBD9</accession>
<proteinExistence type="predicted"/>
<keyword evidence="1" id="KW-1133">Transmembrane helix</keyword>
<reference evidence="3" key="1">
    <citation type="submission" date="2020-04" db="EMBL/GenBank/DDBJ databases">
        <authorList>
            <person name="Zhang T."/>
        </authorList>
    </citation>
    <scope>NUCLEOTIDE SEQUENCE</scope>
    <source>
        <strain evidence="3">HKST-UBA09</strain>
    </source>
</reference>
<gene>
    <name evidence="3" type="ORF">KC669_03345</name>
</gene>
<comment type="caution">
    <text evidence="3">The sequence shown here is derived from an EMBL/GenBank/DDBJ whole genome shotgun (WGS) entry which is preliminary data.</text>
</comment>
<dbReference type="InterPro" id="IPR013229">
    <property type="entry name" value="PEGA"/>
</dbReference>
<dbReference type="Proteomes" id="UP000714915">
    <property type="component" value="Unassembled WGS sequence"/>
</dbReference>
<reference evidence="3" key="2">
    <citation type="journal article" date="2021" name="Microbiome">
        <title>Successional dynamics and alternative stable states in a saline activated sludge microbial community over 9 years.</title>
        <authorList>
            <person name="Wang Y."/>
            <person name="Ye J."/>
            <person name="Ju F."/>
            <person name="Liu L."/>
            <person name="Boyd J.A."/>
            <person name="Deng Y."/>
            <person name="Parks D.H."/>
            <person name="Jiang X."/>
            <person name="Yin X."/>
            <person name="Woodcroft B.J."/>
            <person name="Tyson G.W."/>
            <person name="Hugenholtz P."/>
            <person name="Polz M.F."/>
            <person name="Zhang T."/>
        </authorList>
    </citation>
    <scope>NUCLEOTIDE SEQUENCE</scope>
    <source>
        <strain evidence="3">HKST-UBA09</strain>
    </source>
</reference>
<dbReference type="SUPFAM" id="SSF69304">
    <property type="entry name" value="Tricorn protease N-terminal domain"/>
    <property type="match status" value="1"/>
</dbReference>
<evidence type="ECO:0000256" key="1">
    <source>
        <dbReference type="SAM" id="Phobius"/>
    </source>
</evidence>
<name>A0A955LBD9_9BACT</name>
<evidence type="ECO:0000313" key="4">
    <source>
        <dbReference type="Proteomes" id="UP000714915"/>
    </source>
</evidence>
<keyword evidence="1" id="KW-0812">Transmembrane</keyword>
<keyword evidence="1" id="KW-0472">Membrane</keyword>
<dbReference type="Pfam" id="PF08308">
    <property type="entry name" value="PEGA"/>
    <property type="match status" value="1"/>
</dbReference>
<evidence type="ECO:0000259" key="2">
    <source>
        <dbReference type="Pfam" id="PF08308"/>
    </source>
</evidence>
<dbReference type="AlphaFoldDB" id="A0A955LBD9"/>
<dbReference type="EMBL" id="JAGQLF010000039">
    <property type="protein sequence ID" value="MCA9387044.1"/>
    <property type="molecule type" value="Genomic_DNA"/>
</dbReference>
<organism evidence="3 4">
    <name type="scientific">Candidatus Dojkabacteria bacterium</name>
    <dbReference type="NCBI Taxonomy" id="2099670"/>
    <lineage>
        <taxon>Bacteria</taxon>
        <taxon>Candidatus Dojkabacteria</taxon>
    </lineage>
</organism>
<protein>
    <submittedName>
        <fullName evidence="3">PEGA domain-containing protein</fullName>
    </submittedName>
</protein>